<reference evidence="2 3" key="1">
    <citation type="submission" date="2014-02" db="EMBL/GenBank/DDBJ databases">
        <title>The genome sequence of Colletotrichum nymphaeae SA-01.</title>
        <authorList>
            <person name="Baroncelli R."/>
            <person name="Thon M.R."/>
        </authorList>
    </citation>
    <scope>NUCLEOTIDE SEQUENCE [LARGE SCALE GENOMIC DNA]</scope>
    <source>
        <strain evidence="2 3">SA-01</strain>
    </source>
</reference>
<name>A0A135U4T3_9PEZI</name>
<evidence type="ECO:0000313" key="3">
    <source>
        <dbReference type="Proteomes" id="UP000070054"/>
    </source>
</evidence>
<feature type="region of interest" description="Disordered" evidence="1">
    <location>
        <begin position="189"/>
        <end position="228"/>
    </location>
</feature>
<gene>
    <name evidence="2" type="ORF">CNYM01_14296</name>
</gene>
<feature type="region of interest" description="Disordered" evidence="1">
    <location>
        <begin position="1"/>
        <end position="54"/>
    </location>
</feature>
<feature type="compositionally biased region" description="Acidic residues" evidence="1">
    <location>
        <begin position="196"/>
        <end position="210"/>
    </location>
</feature>
<dbReference type="EMBL" id="JEMN01000866">
    <property type="protein sequence ID" value="KXH55419.1"/>
    <property type="molecule type" value="Genomic_DNA"/>
</dbReference>
<comment type="caution">
    <text evidence="2">The sequence shown here is derived from an EMBL/GenBank/DDBJ whole genome shotgun (WGS) entry which is preliminary data.</text>
</comment>
<dbReference type="Proteomes" id="UP000070054">
    <property type="component" value="Unassembled WGS sequence"/>
</dbReference>
<evidence type="ECO:0000313" key="2">
    <source>
        <dbReference type="EMBL" id="KXH55419.1"/>
    </source>
</evidence>
<protein>
    <submittedName>
        <fullName evidence="2">Uncharacterized protein</fullName>
    </submittedName>
</protein>
<sequence>MSSRRLKASATRDRTSGKSSHKTGASGRTPKHRDKEPNDNSKTRKPQHKDSKDDGTKYIASLHCAIYTPHFGNYYHWAFATHDQSTRQWNVFEVVQDEEDGPFRAQCLQTNPANSRRCITPIINLCIIHSGWLETLFSQIPEIPVPGEGLSWNCQDYVIDIWDTAFACGAIDEGTWYAGKQEMLRYYGQDFGQDGEGGEDEEHEGDEGEEGQGGPLSEEFVFDSSFED</sequence>
<evidence type="ECO:0000256" key="1">
    <source>
        <dbReference type="SAM" id="MobiDB-lite"/>
    </source>
</evidence>
<keyword evidence="3" id="KW-1185">Reference proteome</keyword>
<feature type="compositionally biased region" description="Basic and acidic residues" evidence="1">
    <location>
        <begin position="33"/>
        <end position="54"/>
    </location>
</feature>
<dbReference type="AlphaFoldDB" id="A0A135U4T3"/>
<dbReference type="OrthoDB" id="5242035at2759"/>
<proteinExistence type="predicted"/>
<organism evidence="2 3">
    <name type="scientific">Colletotrichum nymphaeae SA-01</name>
    <dbReference type="NCBI Taxonomy" id="1460502"/>
    <lineage>
        <taxon>Eukaryota</taxon>
        <taxon>Fungi</taxon>
        <taxon>Dikarya</taxon>
        <taxon>Ascomycota</taxon>
        <taxon>Pezizomycotina</taxon>
        <taxon>Sordariomycetes</taxon>
        <taxon>Hypocreomycetidae</taxon>
        <taxon>Glomerellales</taxon>
        <taxon>Glomerellaceae</taxon>
        <taxon>Colletotrichum</taxon>
        <taxon>Colletotrichum acutatum species complex</taxon>
    </lineage>
</organism>
<accession>A0A135U4T3</accession>